<reference evidence="1" key="1">
    <citation type="submission" date="2021-12" db="EMBL/GenBank/DDBJ databases">
        <title>Enterovibrio ZSDZ35 sp. nov. and Enterovibrio ZSDZ42 sp. nov., isolated from coastal seawater in Qingdao.</title>
        <authorList>
            <person name="Zhang P."/>
        </authorList>
    </citation>
    <scope>NUCLEOTIDE SEQUENCE</scope>
    <source>
        <strain evidence="1">ZSDZ42</strain>
    </source>
</reference>
<proteinExistence type="predicted"/>
<evidence type="ECO:0000313" key="2">
    <source>
        <dbReference type="Proteomes" id="UP001149400"/>
    </source>
</evidence>
<accession>A0ABT5RA97</accession>
<dbReference type="EMBL" id="JAJUBC010000084">
    <property type="protein sequence ID" value="MDD1796437.1"/>
    <property type="molecule type" value="Genomic_DNA"/>
</dbReference>
<gene>
    <name evidence="1" type="ORF">LRP50_25300</name>
</gene>
<organism evidence="1 2">
    <name type="scientific">Enterovibrio gelatinilyticus</name>
    <dbReference type="NCBI Taxonomy" id="2899819"/>
    <lineage>
        <taxon>Bacteria</taxon>
        <taxon>Pseudomonadati</taxon>
        <taxon>Pseudomonadota</taxon>
        <taxon>Gammaproteobacteria</taxon>
        <taxon>Vibrionales</taxon>
        <taxon>Vibrionaceae</taxon>
        <taxon>Enterovibrio</taxon>
    </lineage>
</organism>
<comment type="caution">
    <text evidence="1">The sequence shown here is derived from an EMBL/GenBank/DDBJ whole genome shotgun (WGS) entry which is preliminary data.</text>
</comment>
<keyword evidence="2" id="KW-1185">Reference proteome</keyword>
<dbReference type="RefSeq" id="WP_274167158.1">
    <property type="nucleotide sequence ID" value="NZ_JAJUBC010000084.1"/>
</dbReference>
<name>A0ABT5RA97_9GAMM</name>
<protein>
    <submittedName>
        <fullName evidence="1">Uncharacterized protein</fullName>
    </submittedName>
</protein>
<evidence type="ECO:0000313" key="1">
    <source>
        <dbReference type="EMBL" id="MDD1796437.1"/>
    </source>
</evidence>
<sequence>MSSSVGQVIKPSIIGDAKSYWAMHFCSVLEALYEHKQLEFNIQKQIPFSEPKTLANFVGTSEQGFFARMRESVQNWGLQYFLCHYLASNEGVGLFKVLIDNISNNYSFDLLRNYHSYGVFVCGIDSYSGAEFLKTTNAVIFGYTQYNIQNVWEDIKYVDLCILIKRYAGDTRDSALLGEVEGNKGSKLLGSSGWGKKSSMCLFGIGVQPNGSHISVHNVRLENSVKTVVILGSEHSVIDDFHVAIGMLELFLSYNRNHKVMAVPGQSEVLEIIRGHWCQPVDQLIEVLRSFIVRADGASLGLNPITIQSVPKIIT</sequence>
<dbReference type="Proteomes" id="UP001149400">
    <property type="component" value="Unassembled WGS sequence"/>
</dbReference>